<protein>
    <recommendedName>
        <fullName evidence="4">NAD(P)-binding domain-containing protein</fullName>
    </recommendedName>
</protein>
<dbReference type="InterPro" id="IPR036291">
    <property type="entry name" value="NAD(P)-bd_dom_sf"/>
</dbReference>
<dbReference type="PANTHER" id="PTHR47706">
    <property type="entry name" value="NMRA-LIKE FAMILY PROTEIN"/>
    <property type="match status" value="1"/>
</dbReference>
<evidence type="ECO:0000313" key="5">
    <source>
        <dbReference type="EMBL" id="KJZ75425.1"/>
    </source>
</evidence>
<dbReference type="InterPro" id="IPR051609">
    <property type="entry name" value="NmrA/Isoflavone_reductase-like"/>
</dbReference>
<accession>A0A0F7ZPF8</accession>
<gene>
    <name evidence="5" type="ORF">HIM_05121</name>
</gene>
<dbReference type="AlphaFoldDB" id="A0A0F7ZPF8"/>
<dbReference type="PANTHER" id="PTHR47706:SF9">
    <property type="entry name" value="NMRA-LIKE DOMAIN-CONTAINING PROTEIN-RELATED"/>
    <property type="match status" value="1"/>
</dbReference>
<evidence type="ECO:0000256" key="3">
    <source>
        <dbReference type="ARBA" id="ARBA00023002"/>
    </source>
</evidence>
<feature type="domain" description="NAD(P)-binding" evidence="4">
    <location>
        <begin position="15"/>
        <end position="88"/>
    </location>
</feature>
<keyword evidence="3" id="KW-0560">Oxidoreductase</keyword>
<evidence type="ECO:0000256" key="2">
    <source>
        <dbReference type="ARBA" id="ARBA00022857"/>
    </source>
</evidence>
<keyword evidence="2" id="KW-0521">NADP</keyword>
<comment type="similarity">
    <text evidence="1">Belongs to the NmrA-type oxidoreductase family. Isoflavone reductase subfamily.</text>
</comment>
<evidence type="ECO:0000313" key="6">
    <source>
        <dbReference type="Proteomes" id="UP000054481"/>
    </source>
</evidence>
<dbReference type="OrthoDB" id="9984533at2759"/>
<keyword evidence="6" id="KW-1185">Reference proteome</keyword>
<reference evidence="5 6" key="1">
    <citation type="journal article" date="2014" name="Genome Biol. Evol.">
        <title>Comparative genomics and transcriptomics analyses reveal divergent lifestyle features of nematode endoparasitic fungus Hirsutella minnesotensis.</title>
        <authorList>
            <person name="Lai Y."/>
            <person name="Liu K."/>
            <person name="Zhang X."/>
            <person name="Zhang X."/>
            <person name="Li K."/>
            <person name="Wang N."/>
            <person name="Shu C."/>
            <person name="Wu Y."/>
            <person name="Wang C."/>
            <person name="Bushley K.E."/>
            <person name="Xiang M."/>
            <person name="Liu X."/>
        </authorList>
    </citation>
    <scope>NUCLEOTIDE SEQUENCE [LARGE SCALE GENOMIC DNA]</scope>
    <source>
        <strain evidence="5 6">3608</strain>
    </source>
</reference>
<dbReference type="GO" id="GO:0016491">
    <property type="term" value="F:oxidoreductase activity"/>
    <property type="evidence" value="ECO:0007669"/>
    <property type="project" value="UniProtKB-KW"/>
</dbReference>
<proteinExistence type="inferred from homology"/>
<name>A0A0F7ZPF8_9HYPO</name>
<dbReference type="InterPro" id="IPR016040">
    <property type="entry name" value="NAD(P)-bd_dom"/>
</dbReference>
<dbReference type="EMBL" id="KQ030517">
    <property type="protein sequence ID" value="KJZ75425.1"/>
    <property type="molecule type" value="Genomic_DNA"/>
</dbReference>
<sequence length="107" mass="11438">MAAACRPIKKVCLIGANGTLGSVILDCLIEAAKFDVTILRRHSSSSTTQAAHVPLVREVAISPHLGLEELTAALQGQDAVIAAFPPDDVSQHLRLQGRRRALLAHRL</sequence>
<organism evidence="5 6">
    <name type="scientific">Hirsutella minnesotensis 3608</name>
    <dbReference type="NCBI Taxonomy" id="1043627"/>
    <lineage>
        <taxon>Eukaryota</taxon>
        <taxon>Fungi</taxon>
        <taxon>Dikarya</taxon>
        <taxon>Ascomycota</taxon>
        <taxon>Pezizomycotina</taxon>
        <taxon>Sordariomycetes</taxon>
        <taxon>Hypocreomycetidae</taxon>
        <taxon>Hypocreales</taxon>
        <taxon>Ophiocordycipitaceae</taxon>
        <taxon>Hirsutella</taxon>
    </lineage>
</organism>
<dbReference type="Pfam" id="PF13460">
    <property type="entry name" value="NAD_binding_10"/>
    <property type="match status" value="1"/>
</dbReference>
<dbReference type="SUPFAM" id="SSF51735">
    <property type="entry name" value="NAD(P)-binding Rossmann-fold domains"/>
    <property type="match status" value="1"/>
</dbReference>
<dbReference type="Proteomes" id="UP000054481">
    <property type="component" value="Unassembled WGS sequence"/>
</dbReference>
<evidence type="ECO:0000256" key="1">
    <source>
        <dbReference type="ARBA" id="ARBA00005725"/>
    </source>
</evidence>
<dbReference type="Gene3D" id="3.40.50.720">
    <property type="entry name" value="NAD(P)-binding Rossmann-like Domain"/>
    <property type="match status" value="1"/>
</dbReference>
<evidence type="ECO:0000259" key="4">
    <source>
        <dbReference type="Pfam" id="PF13460"/>
    </source>
</evidence>